<dbReference type="InParanoid" id="A0A177CBX9"/>
<dbReference type="OrthoDB" id="3769170at2759"/>
<dbReference type="EMBL" id="KV441553">
    <property type="protein sequence ID" value="OAG05173.1"/>
    <property type="molecule type" value="Genomic_DNA"/>
</dbReference>
<name>A0A177CBX9_9PLEO</name>
<gene>
    <name evidence="2" type="ORF">CC84DRAFT_1247950</name>
</gene>
<feature type="region of interest" description="Disordered" evidence="1">
    <location>
        <begin position="64"/>
        <end position="95"/>
    </location>
</feature>
<reference evidence="2 3" key="1">
    <citation type="submission" date="2016-05" db="EMBL/GenBank/DDBJ databases">
        <title>Comparative analysis of secretome profiles of manganese(II)-oxidizing ascomycete fungi.</title>
        <authorList>
            <consortium name="DOE Joint Genome Institute"/>
            <person name="Zeiner C.A."/>
            <person name="Purvine S.O."/>
            <person name="Zink E.M."/>
            <person name="Wu S."/>
            <person name="Pasa-Tolic L."/>
            <person name="Chaput D.L."/>
            <person name="Haridas S."/>
            <person name="Grigoriev I.V."/>
            <person name="Santelli C.M."/>
            <person name="Hansel C.M."/>
        </authorList>
    </citation>
    <scope>NUCLEOTIDE SEQUENCE [LARGE SCALE GENOMIC DNA]</scope>
    <source>
        <strain evidence="2 3">AP3s5-JAC2a</strain>
    </source>
</reference>
<evidence type="ECO:0000313" key="3">
    <source>
        <dbReference type="Proteomes" id="UP000077069"/>
    </source>
</evidence>
<dbReference type="RefSeq" id="XP_018035538.1">
    <property type="nucleotide sequence ID" value="XM_018184244.1"/>
</dbReference>
<protein>
    <submittedName>
        <fullName evidence="2">Uncharacterized protein</fullName>
    </submittedName>
</protein>
<organism evidence="2 3">
    <name type="scientific">Paraphaeosphaeria sporulosa</name>
    <dbReference type="NCBI Taxonomy" id="1460663"/>
    <lineage>
        <taxon>Eukaryota</taxon>
        <taxon>Fungi</taxon>
        <taxon>Dikarya</taxon>
        <taxon>Ascomycota</taxon>
        <taxon>Pezizomycotina</taxon>
        <taxon>Dothideomycetes</taxon>
        <taxon>Pleosporomycetidae</taxon>
        <taxon>Pleosporales</taxon>
        <taxon>Massarineae</taxon>
        <taxon>Didymosphaeriaceae</taxon>
        <taxon>Paraphaeosphaeria</taxon>
    </lineage>
</organism>
<keyword evidence="3" id="KW-1185">Reference proteome</keyword>
<sequence>MGFPRNFREHSRNVSAPAKAPNMPLRHGKRPSVVDGKVLEPEWDRVPQTYGSFNQDTLARISQVQAEHARTARPTTQLPHSQRPPPENPPQSSCLNYSACMDSASPRQPFKRYYSSALSDEDRTALAVGELNHNLRGWTGDKLVQYHVSRIELVPYSEERQEIIAEILDEKRGGERFVLQSARQAKRFVSSPLSKLQTFKEVKTHNEQMQVEASRSMVDLRAANTSSLLLSPISPISPVSPPSSTSQEGFPFPVLETQNIRQSTHSGASSNGDHFSRQSVSSSMMQFPHTSDSSRDSSHNRGHAPDRRPLVRRADRNTSRFRSSMALEAIHYVVNADITFDTFLAPHASGKGETHCDSVHIKKEVQPRNFSRRLSKMPSMPQLKKRAS</sequence>
<feature type="region of interest" description="Disordered" evidence="1">
    <location>
        <begin position="1"/>
        <end position="40"/>
    </location>
</feature>
<feature type="compositionally biased region" description="Basic and acidic residues" evidence="1">
    <location>
        <begin position="1"/>
        <end position="12"/>
    </location>
</feature>
<feature type="compositionally biased region" description="Polar residues" evidence="1">
    <location>
        <begin position="256"/>
        <end position="291"/>
    </location>
</feature>
<dbReference type="AlphaFoldDB" id="A0A177CBX9"/>
<feature type="region of interest" description="Disordered" evidence="1">
    <location>
        <begin position="367"/>
        <end position="388"/>
    </location>
</feature>
<dbReference type="GeneID" id="28767730"/>
<feature type="compositionally biased region" description="Low complexity" evidence="1">
    <location>
        <begin position="231"/>
        <end position="246"/>
    </location>
</feature>
<accession>A0A177CBX9</accession>
<feature type="region of interest" description="Disordered" evidence="1">
    <location>
        <begin position="231"/>
        <end position="317"/>
    </location>
</feature>
<evidence type="ECO:0000313" key="2">
    <source>
        <dbReference type="EMBL" id="OAG05173.1"/>
    </source>
</evidence>
<dbReference type="Proteomes" id="UP000077069">
    <property type="component" value="Unassembled WGS sequence"/>
</dbReference>
<evidence type="ECO:0000256" key="1">
    <source>
        <dbReference type="SAM" id="MobiDB-lite"/>
    </source>
</evidence>
<feature type="compositionally biased region" description="Basic and acidic residues" evidence="1">
    <location>
        <begin position="292"/>
        <end position="317"/>
    </location>
</feature>
<proteinExistence type="predicted"/>